<dbReference type="InterPro" id="IPR008258">
    <property type="entry name" value="Transglycosylase_SLT_dom_1"/>
</dbReference>
<evidence type="ECO:0000256" key="1">
    <source>
        <dbReference type="SAM" id="MobiDB-lite"/>
    </source>
</evidence>
<dbReference type="EMBL" id="UINC01030861">
    <property type="protein sequence ID" value="SVB15936.1"/>
    <property type="molecule type" value="Genomic_DNA"/>
</dbReference>
<feature type="domain" description="Murein transglycosylase-C N-terminal" evidence="3">
    <location>
        <begin position="211"/>
        <end position="277"/>
    </location>
</feature>
<dbReference type="GO" id="GO:0016020">
    <property type="term" value="C:membrane"/>
    <property type="evidence" value="ECO:0007669"/>
    <property type="project" value="InterPro"/>
</dbReference>
<protein>
    <recommendedName>
        <fullName evidence="5">Transglycosylase SLT domain-containing protein</fullName>
    </recommendedName>
</protein>
<evidence type="ECO:0000259" key="2">
    <source>
        <dbReference type="Pfam" id="PF01464"/>
    </source>
</evidence>
<dbReference type="InterPro" id="IPR023346">
    <property type="entry name" value="Lysozyme-like_dom_sf"/>
</dbReference>
<reference evidence="4" key="1">
    <citation type="submission" date="2018-05" db="EMBL/GenBank/DDBJ databases">
        <authorList>
            <person name="Lanie J.A."/>
            <person name="Ng W.-L."/>
            <person name="Kazmierczak K.M."/>
            <person name="Andrzejewski T.M."/>
            <person name="Davidsen T.M."/>
            <person name="Wayne K.J."/>
            <person name="Tettelin H."/>
            <person name="Glass J.I."/>
            <person name="Rusch D."/>
            <person name="Podicherti R."/>
            <person name="Tsui H.-C.T."/>
            <person name="Winkler M.E."/>
        </authorList>
    </citation>
    <scope>NUCLEOTIDE SEQUENCE</scope>
</reference>
<dbReference type="CDD" id="cd16893">
    <property type="entry name" value="LT_MltC_MltE"/>
    <property type="match status" value="1"/>
</dbReference>
<dbReference type="PROSITE" id="PS00922">
    <property type="entry name" value="TRANSGLYCOSYLASE"/>
    <property type="match status" value="1"/>
</dbReference>
<evidence type="ECO:0000259" key="3">
    <source>
        <dbReference type="Pfam" id="PF11873"/>
    </source>
</evidence>
<evidence type="ECO:0008006" key="5">
    <source>
        <dbReference type="Google" id="ProtNLM"/>
    </source>
</evidence>
<dbReference type="PANTHER" id="PTHR37423">
    <property type="entry name" value="SOLUBLE LYTIC MUREIN TRANSGLYCOSYLASE-RELATED"/>
    <property type="match status" value="1"/>
</dbReference>
<feature type="domain" description="Murein transglycosylase-C N-terminal" evidence="3">
    <location>
        <begin position="70"/>
        <end position="120"/>
    </location>
</feature>
<gene>
    <name evidence="4" type="ORF">METZ01_LOCUS168790</name>
</gene>
<organism evidence="4">
    <name type="scientific">marine metagenome</name>
    <dbReference type="NCBI Taxonomy" id="408172"/>
    <lineage>
        <taxon>unclassified sequences</taxon>
        <taxon>metagenomes</taxon>
        <taxon>ecological metagenomes</taxon>
    </lineage>
</organism>
<dbReference type="InterPro" id="IPR024570">
    <property type="entry name" value="Murein_transglycosylaseC_N"/>
</dbReference>
<dbReference type="SUPFAM" id="SSF53955">
    <property type="entry name" value="Lysozyme-like"/>
    <property type="match status" value="1"/>
</dbReference>
<dbReference type="PANTHER" id="PTHR37423:SF2">
    <property type="entry name" value="MEMBRANE-BOUND LYTIC MUREIN TRANSGLYCOSYLASE C"/>
    <property type="match status" value="1"/>
</dbReference>
<dbReference type="Pfam" id="PF11873">
    <property type="entry name" value="Mltc_N"/>
    <property type="match status" value="2"/>
</dbReference>
<feature type="region of interest" description="Disordered" evidence="1">
    <location>
        <begin position="124"/>
        <end position="192"/>
    </location>
</feature>
<feature type="compositionally biased region" description="Basic and acidic residues" evidence="1">
    <location>
        <begin position="157"/>
        <end position="192"/>
    </location>
</feature>
<dbReference type="GO" id="GO:0000270">
    <property type="term" value="P:peptidoglycan metabolic process"/>
    <property type="evidence" value="ECO:0007669"/>
    <property type="project" value="InterPro"/>
</dbReference>
<name>A0A382BQ22_9ZZZZ</name>
<dbReference type="InterPro" id="IPR000189">
    <property type="entry name" value="Transglyc_AS"/>
</dbReference>
<feature type="domain" description="Transglycosylase SLT" evidence="2">
    <location>
        <begin position="285"/>
        <end position="405"/>
    </location>
</feature>
<dbReference type="Pfam" id="PF01464">
    <property type="entry name" value="SLT"/>
    <property type="match status" value="1"/>
</dbReference>
<dbReference type="Gene3D" id="1.10.530.10">
    <property type="match status" value="1"/>
</dbReference>
<dbReference type="AlphaFoldDB" id="A0A382BQ22"/>
<proteinExistence type="predicted"/>
<accession>A0A382BQ22</accession>
<sequence length="452" mass="51771">MNINSPIRIFLVFSILFPVYSQDTFEEFIKQQQQAQQQAFEDELSEFQNYVAEVTSQYDAYEQKQAREFEAFKKEVEEKWQDFKAPSKKEYVEYDDDLDSRASVDFEKGEITVEVIVEEDIPDPVSQPVNKVENTIPKPGKKQPSKLQEVAQKKKKVNEQKSLKSIIEKTETPVSQKEKSQQRSSAVKKEISDQKLQRKLADILKTKGDDGKTMLNKQVVDKKGKTVTPATAKAYASKLVANAPVATKTYKAKDGKKRTVYTVKVPMKSDHINTRADRYKQEVLKQSKRFNIDPIIAFAVMETESAFNPKAKSHIPAYGLMQLVPKSGARDAYLYVYKKDKFLDGDYLYKPGNNIELGCAYLAKIRHQYFKSIKDDERAYICAVPAYNTGIGNVAKALVNQAKLKPASQKANSMSPDQLYKKLHKDLKYKEARDYLERVWSRKDKYAKLAGK</sequence>
<evidence type="ECO:0000313" key="4">
    <source>
        <dbReference type="EMBL" id="SVB15936.1"/>
    </source>
</evidence>
<dbReference type="GO" id="GO:0008933">
    <property type="term" value="F:peptidoglycan lytic transglycosylase activity"/>
    <property type="evidence" value="ECO:0007669"/>
    <property type="project" value="InterPro"/>
</dbReference>